<reference evidence="1 2" key="2">
    <citation type="journal article" date="2010" name="J Osaka Dent Univ">
        <title>Isolation and identification of Rothia mucilaginosa from persistent apical periodontitis lesions.</title>
        <authorList>
            <person name="Yamane K."/>
            <person name="Yoshida M."/>
            <person name="Fujihira T."/>
            <person name="Baba T."/>
            <person name="Tsuji N."/>
            <person name="Hayashi H."/>
            <person name="Sugimori C."/>
            <person name="Yamanaka T."/>
            <person name="Mashimo C."/>
            <person name="Nambu T."/>
            <person name="Kawai H."/>
            <person name="Fukushima H."/>
        </authorList>
    </citation>
    <scope>NUCLEOTIDE SEQUENCE [LARGE SCALE GENOMIC DNA]</scope>
    <source>
        <strain evidence="1 2">DY-18</strain>
    </source>
</reference>
<evidence type="ECO:0000313" key="2">
    <source>
        <dbReference type="Proteomes" id="UP000001883"/>
    </source>
</evidence>
<protein>
    <submittedName>
        <fullName evidence="1">Uncharacterized conserved protein</fullName>
    </submittedName>
</protein>
<reference evidence="2" key="1">
    <citation type="submission" date="2009-07" db="EMBL/GenBank/DDBJ databases">
        <title>Complete genome sequence of Rothia mucilaginosa DJ.</title>
        <authorList>
            <person name="Yamane K."/>
            <person name="Nambu T."/>
            <person name="Mashimo C."/>
            <person name="Sugimori C."/>
            <person name="Yamanaka T."/>
            <person name="Leung K."/>
            <person name="Fukushima H."/>
        </authorList>
    </citation>
    <scope>NUCLEOTIDE SEQUENCE [LARGE SCALE GENOMIC DNA]</scope>
    <source>
        <strain evidence="2">DY-18</strain>
    </source>
</reference>
<name>D2NR43_ROTMD</name>
<dbReference type="KEGG" id="rmu:RMDY18_02870"/>
<dbReference type="EMBL" id="AP011540">
    <property type="protein sequence ID" value="BAI64119.1"/>
    <property type="molecule type" value="Genomic_DNA"/>
</dbReference>
<sequence length="611" mass="60785">MRVMTSYTELGEGIPTAELAARELLACGEGALACGKGAQRGGVRRQGGAGGIHAIGGGVHGVALALGDLGAGDQDQCGVGVSHLVVRHHITGGVGHLYGGAGAQVRYVADLHVAAGGVGRGRLEHVTGVSRGHGRAVEQQVAVGVQGCVTAGEGAVYNQGATGEGCRTVGVDAVAVRVHGDRTAGDIDGCVDHLEGATATTHAAACATTSRGLTHGARGSLTATCRCLTRATAGCLGCRVLVALGSLGGLGGLRGGGRSRLSAGRVGGGRGAVRGVDTVIGTGHVHGAVQNVDVLRLNTLVRLGNVQGTAGDFKHALSLETVITCRDVHGTAAQARPAAVAVGVVSCLDAVLGCGHGDGAVQDIDVVLTLDAGVCRVHFQGAGGNDQAIRGVDTLFVLTFNLQSAFARQGQVTLGVDSCVGATAGGIRVGGAVRDGVGGTRGGVDNDLVRLNNVDSCTGGVGDRRVVQDQTDHVAVGCLNPNLALVGAGELVVARLGDGDDAVADGHAVGRGRVRKIDSDFTGGIPGQILRGVVGVLGELRAALHVGGEGVCHLRRGARSARSGGTDCTRCAGIRCRGCRAAGQGQGCQEGNGGCALNHIALFHGFSFVFG</sequence>
<dbReference type="HOGENOM" id="CLU_446802_0_0_11"/>
<gene>
    <name evidence="1" type="ordered locus">RMDY18_02870</name>
</gene>
<accession>D2NR43</accession>
<dbReference type="Proteomes" id="UP000001883">
    <property type="component" value="Chromosome"/>
</dbReference>
<proteinExistence type="predicted"/>
<reference evidence="1 2" key="3">
    <citation type="journal article" date="2010" name="Sequencing">
        <title>Complete Genome Sequence of Rothia mucilaginosa DY-18: A Clinical Isolate with Dense Meshwork-Like Structures from a Persistent Apical Periodontitis Lesion.</title>
        <authorList>
            <person name="Yamane K."/>
            <person name="Nambu T."/>
            <person name="Yamanaka T."/>
            <person name="Mashimo C."/>
            <person name="Sugimori C."/>
            <person name="Leung K.-P."/>
            <person name="Fukushima H."/>
        </authorList>
    </citation>
    <scope>NUCLEOTIDE SEQUENCE [LARGE SCALE GENOMIC DNA]</scope>
    <source>
        <strain evidence="1 2">DY-18</strain>
    </source>
</reference>
<dbReference type="AlphaFoldDB" id="D2NR43"/>
<evidence type="ECO:0000313" key="1">
    <source>
        <dbReference type="EMBL" id="BAI64119.1"/>
    </source>
</evidence>
<keyword evidence="2" id="KW-1185">Reference proteome</keyword>
<organism evidence="1 2">
    <name type="scientific">Rothia mucilaginosa (strain DY-18)</name>
    <name type="common">Stomatococcus mucilaginosus</name>
    <dbReference type="NCBI Taxonomy" id="680646"/>
    <lineage>
        <taxon>Bacteria</taxon>
        <taxon>Bacillati</taxon>
        <taxon>Actinomycetota</taxon>
        <taxon>Actinomycetes</taxon>
        <taxon>Micrococcales</taxon>
        <taxon>Micrococcaceae</taxon>
        <taxon>Rothia</taxon>
    </lineage>
</organism>